<feature type="compositionally biased region" description="Polar residues" evidence="2">
    <location>
        <begin position="81"/>
        <end position="94"/>
    </location>
</feature>
<accession>A0AAV9URX3</accession>
<feature type="coiled-coil region" evidence="1">
    <location>
        <begin position="1161"/>
        <end position="1367"/>
    </location>
</feature>
<protein>
    <submittedName>
        <fullName evidence="3">Uncharacterized protein</fullName>
    </submittedName>
</protein>
<feature type="compositionally biased region" description="Basic and acidic residues" evidence="2">
    <location>
        <begin position="65"/>
        <end position="80"/>
    </location>
</feature>
<keyword evidence="4" id="KW-1185">Reference proteome</keyword>
<name>A0AAV9URX3_9PEZI</name>
<dbReference type="Gene3D" id="1.10.287.1490">
    <property type="match status" value="1"/>
</dbReference>
<evidence type="ECO:0000313" key="3">
    <source>
        <dbReference type="EMBL" id="KAK6347333.1"/>
    </source>
</evidence>
<dbReference type="Proteomes" id="UP001375240">
    <property type="component" value="Unassembled WGS sequence"/>
</dbReference>
<reference evidence="3 4" key="1">
    <citation type="submission" date="2019-10" db="EMBL/GenBank/DDBJ databases">
        <authorList>
            <person name="Palmer J.M."/>
        </authorList>
    </citation>
    <scope>NUCLEOTIDE SEQUENCE [LARGE SCALE GENOMIC DNA]</scope>
    <source>
        <strain evidence="3 4">TWF696</strain>
    </source>
</reference>
<feature type="coiled-coil region" evidence="1">
    <location>
        <begin position="642"/>
        <end position="796"/>
    </location>
</feature>
<organism evidence="3 4">
    <name type="scientific">Orbilia brochopaga</name>
    <dbReference type="NCBI Taxonomy" id="3140254"/>
    <lineage>
        <taxon>Eukaryota</taxon>
        <taxon>Fungi</taxon>
        <taxon>Dikarya</taxon>
        <taxon>Ascomycota</taxon>
        <taxon>Pezizomycotina</taxon>
        <taxon>Orbiliomycetes</taxon>
        <taxon>Orbiliales</taxon>
        <taxon>Orbiliaceae</taxon>
        <taxon>Orbilia</taxon>
    </lineage>
</organism>
<dbReference type="PANTHER" id="PTHR47357">
    <property type="entry name" value="COP1-INTERACTIVE PROTEIN 1"/>
    <property type="match status" value="1"/>
</dbReference>
<gene>
    <name evidence="3" type="ORF">TWF696_007402</name>
</gene>
<dbReference type="GO" id="GO:0005200">
    <property type="term" value="F:structural constituent of cytoskeleton"/>
    <property type="evidence" value="ECO:0007669"/>
    <property type="project" value="TreeGrafter"/>
</dbReference>
<dbReference type="PANTHER" id="PTHR47357:SF1">
    <property type="entry name" value="SPINDLE POLE BODY COMPONENT 110"/>
    <property type="match status" value="1"/>
</dbReference>
<evidence type="ECO:0000313" key="4">
    <source>
        <dbReference type="Proteomes" id="UP001375240"/>
    </source>
</evidence>
<comment type="caution">
    <text evidence="3">The sequence shown here is derived from an EMBL/GenBank/DDBJ whole genome shotgun (WGS) entry which is preliminary data.</text>
</comment>
<keyword evidence="1" id="KW-0175">Coiled coil</keyword>
<feature type="coiled-coil region" evidence="1">
    <location>
        <begin position="307"/>
        <end position="506"/>
    </location>
</feature>
<feature type="coiled-coil region" evidence="1">
    <location>
        <begin position="536"/>
        <end position="588"/>
    </location>
</feature>
<evidence type="ECO:0000256" key="1">
    <source>
        <dbReference type="SAM" id="Coils"/>
    </source>
</evidence>
<feature type="region of interest" description="Disordered" evidence="2">
    <location>
        <begin position="61"/>
        <end position="116"/>
    </location>
</feature>
<feature type="coiled-coil region" evidence="1">
    <location>
        <begin position="822"/>
        <end position="881"/>
    </location>
</feature>
<dbReference type="GO" id="GO:0005856">
    <property type="term" value="C:cytoskeleton"/>
    <property type="evidence" value="ECO:0007669"/>
    <property type="project" value="TreeGrafter"/>
</dbReference>
<proteinExistence type="predicted"/>
<feature type="coiled-coil region" evidence="1">
    <location>
        <begin position="179"/>
        <end position="206"/>
    </location>
</feature>
<evidence type="ECO:0000256" key="2">
    <source>
        <dbReference type="SAM" id="MobiDB-lite"/>
    </source>
</evidence>
<feature type="coiled-coil region" evidence="1">
    <location>
        <begin position="956"/>
        <end position="1114"/>
    </location>
</feature>
<dbReference type="EMBL" id="JAVHNQ010000005">
    <property type="protein sequence ID" value="KAK6347333.1"/>
    <property type="molecule type" value="Genomic_DNA"/>
</dbReference>
<sequence length="1652" mass="186774">MLGGLRSNDLMDALLYDSKTLGQALDSTAQAASVTAGSVYKTIKDIGASAQDRLSQIEIPTSKKVPGDRESVYRSDDRAANESNTNRNRLSESIMSLPLRRSRHRELSSPEDSEEMVQKMPTLGDVLPVVSARAAVSDGVLTKLSAAREEISRLIAENLSKAKQISALEVKLRENEEGNSALKLQAEETELALKSLQNKHKEVIDREYESVNGDREKIEGFQKSIASRDETIKSLNERIEQMMSTHAAEKATDQETIKQLTVGQSEARDQAMRLQIQHDSELKAKEMDLLRFMRDADDNLTSQARSNKAQEIDLQAEKERSKQLEYEKLEAVDDLKRKLEEARAEANHFKEESNKYCLETEKLRDLESRLTAQSAAQQSRNDSLKDRVSFLQKQERDLQAEVDSQSKLIQGLQETIKEKSESIEGLERKITDVLDDASAKKEFAEASLRESRSKGDEIIALQDQIRDLERTIEKNRDRLKKKEKSIQSIEDESAAQILKISQIERELVQAHKDTKTANETVSRLRQQIEDNSAQGLESHQKEIRGLESRIQELVHEKEQAVATHESSVLAHSQKVSDYEAQIESLKSDIDSRDLTVNLLNGRLKDLQASSRTASKVHDTKVTGLKDTIQKLDAELTSQKSIAKDIESTLSRVEADLSKVRSERDKSQKATLDLQSRIGEMEVAHVTATADETKKFQSLEREHKRLEREYKSQTRSYENLKSQLESEITAQEDLKQQLRAARDAGFTANSRSLEVKTQLEGEIKKLESQLRAKDAALGNVEQQLRDLREAAAAADTSSTGLKQQLNQEIGSLSAQLQINADALESLEREYAEYKITTSATEKTSSVLKHDLDRNIEDLKKQLQSKTNTFEALEREFQELKSRPPTVKRVEVPVEKIIEKEVPVEVIVEKAVEKIIEKEVPIEVTIEKIVERIVEKEVPVEVVVEKLVQVPVEVDNSSDELAEEIETLQLQLMEKSAALDILEQKLKEVTSAADTTGPPRVMQHLDQQIEVLEEQLASQTKYSESLQAELASTKMQATEYQSSYKSLKVEMQRLEADMGNQFQELQLQLAQELSLKDGLQTENDKLRSELTPRPALEGASEIEDELKQRIEELRSDIASRIESEVGLENQNKLLRTQLKAKDEAQSSLEDQLKDIQAVQRIERKDLKSQLRNRELDIEKLNLHLESLSNQNRTLQETLNQRRARETSEAQIEIDRLTTAIETLNEQVEILETNLRTAAANGKEQTTLVRRREGQIDLLKQEIRKLQKQSEQAAAEQRRTYAQLDEVSRSFVEHEDEMEKLRQKIAVLDAQLRSKNQTITSLQNSISVTRSANDGVKILQQQIADKTKEIDALQERVHSQEEQVRKAQVAAFNNLGGAKHAFLEDSEIEQTLKNDVFFKLEKWVRDFVPRKAPEVRLEGALAETLAQLSDLGEAQTTLKKHPQVIVQALLSTFVAENLLGKPFFLLSEEHEAGLSASDVLQNLYDSFLSVDVAKGHSWRFETFQLLSQIRKKSTRSGYYNSIKIANLQSHHCEQAARAFVDGPAAIFIGPNAACLGQLTKIFNDIADIAFSLWSQKAFLTVRGFKHLTGVPFNWDSLHVQAHALHHLSRPGKTHSRDGDPIAMVVQPEIVAYGNEEGEEYDKEKVWAKAVISLSL</sequence>